<sequence>MHTVRIVRHVHMLHIMNAMHTMHMLHTTHTMHTFQDIPFANEVTMITTEEQRPSQGKTDGEAQTAPQDTAPLISFKHAHKVFTTGTFSNKQQKIALNDVSLDIYEGDIFGIIGFSGAGKSTLLRLINGLEKPTSGSVTVFGNDITHYSESQLRPIRQKIGMIFQQFNLFSSKTVAQNVEYPLIQDNWRKDFRQKRVDALLAYVGLSDFANSYPDQLSGGQKQRVGIARALALQPKILLADEATSALDPQTTDEVLSLLLRVNRELGITVVLITHQMSVVSSIAQRVCVMETGKVVEAGNVYSVFARPQQPITRTFVASAINTIPSEETIAQLRSKHAGRLLTVIMRDADATNGIADSGTRISAMLTHRNITNNILCGGVDPVAGKSLGSFTYELYGDADQMDSYIAQLAQANTVVDFGSADNPIAYAQACETAIALDEARCTAYMQSFSARSL</sequence>
<dbReference type="Pfam" id="PF00005">
    <property type="entry name" value="ABC_tran"/>
    <property type="match status" value="1"/>
</dbReference>
<evidence type="ECO:0000256" key="3">
    <source>
        <dbReference type="ARBA" id="ARBA00022741"/>
    </source>
</evidence>
<dbReference type="InterPro" id="IPR041701">
    <property type="entry name" value="MetN_ABC"/>
</dbReference>
<keyword evidence="6" id="KW-0029">Amino-acid transport</keyword>
<keyword evidence="7" id="KW-0472">Membrane</keyword>
<dbReference type="Gene3D" id="3.40.50.300">
    <property type="entry name" value="P-loop containing nucleotide triphosphate hydrolases"/>
    <property type="match status" value="1"/>
</dbReference>
<dbReference type="PROSITE" id="PS00211">
    <property type="entry name" value="ABC_TRANSPORTER_1"/>
    <property type="match status" value="1"/>
</dbReference>
<dbReference type="InterPro" id="IPR017871">
    <property type="entry name" value="ABC_transporter-like_CS"/>
</dbReference>
<evidence type="ECO:0000259" key="8">
    <source>
        <dbReference type="PROSITE" id="PS50893"/>
    </source>
</evidence>
<keyword evidence="1" id="KW-0813">Transport</keyword>
<dbReference type="InterPro" id="IPR050086">
    <property type="entry name" value="MetN_ABC_transporter-like"/>
</dbReference>
<dbReference type="PROSITE" id="PS50893">
    <property type="entry name" value="ABC_TRANSPORTER_2"/>
    <property type="match status" value="1"/>
</dbReference>
<dbReference type="InterPro" id="IPR045865">
    <property type="entry name" value="ACT-like_dom_sf"/>
</dbReference>
<gene>
    <name evidence="9" type="ORF">HMPREF9248_1118</name>
</gene>
<keyword evidence="10" id="KW-1185">Reference proteome</keyword>
<keyword evidence="2" id="KW-1003">Cell membrane</keyword>
<dbReference type="CDD" id="cd03258">
    <property type="entry name" value="ABC_MetN_methionine_transporter"/>
    <property type="match status" value="1"/>
</dbReference>
<feature type="domain" description="ABC transporter" evidence="8">
    <location>
        <begin position="73"/>
        <end position="316"/>
    </location>
</feature>
<reference evidence="9 10" key="1">
    <citation type="submission" date="2010-08" db="EMBL/GenBank/DDBJ databases">
        <authorList>
            <person name="Durkin A.S."/>
            <person name="Madupu R."/>
            <person name="Torralba M."/>
            <person name="Gillis M."/>
            <person name="Methe B."/>
            <person name="Sutton G."/>
            <person name="Nelson K.E."/>
        </authorList>
    </citation>
    <scope>NUCLEOTIDE SEQUENCE [LARGE SCALE GENOMIC DNA]</scope>
    <source>
        <strain evidence="9 10">PB189-T1-4</strain>
    </source>
</reference>
<evidence type="ECO:0000313" key="9">
    <source>
        <dbReference type="EMBL" id="EFL44498.1"/>
    </source>
</evidence>
<dbReference type="PANTHER" id="PTHR43166">
    <property type="entry name" value="AMINO ACID IMPORT ATP-BINDING PROTEIN"/>
    <property type="match status" value="1"/>
</dbReference>
<dbReference type="EMBL" id="AEDQ01000014">
    <property type="protein sequence ID" value="EFL44498.1"/>
    <property type="molecule type" value="Genomic_DNA"/>
</dbReference>
<keyword evidence="4 9" id="KW-0067">ATP-binding</keyword>
<evidence type="ECO:0000256" key="2">
    <source>
        <dbReference type="ARBA" id="ARBA00022475"/>
    </source>
</evidence>
<evidence type="ECO:0000256" key="4">
    <source>
        <dbReference type="ARBA" id="ARBA00022840"/>
    </source>
</evidence>
<keyword evidence="3" id="KW-0547">Nucleotide-binding</keyword>
<comment type="caution">
    <text evidence="9">The sequence shown here is derived from an EMBL/GenBank/DDBJ whole genome shotgun (WGS) entry which is preliminary data.</text>
</comment>
<evidence type="ECO:0000256" key="7">
    <source>
        <dbReference type="ARBA" id="ARBA00023136"/>
    </source>
</evidence>
<dbReference type="SUPFAM" id="SSF55021">
    <property type="entry name" value="ACT-like"/>
    <property type="match status" value="1"/>
</dbReference>
<protein>
    <submittedName>
        <fullName evidence="9">ABC transporter, ATP-binding protein</fullName>
    </submittedName>
</protein>
<accession>A0ABP2J595</accession>
<dbReference type="InterPro" id="IPR003593">
    <property type="entry name" value="AAA+_ATPase"/>
</dbReference>
<evidence type="ECO:0000313" key="10">
    <source>
        <dbReference type="Proteomes" id="UP000004431"/>
    </source>
</evidence>
<dbReference type="InterPro" id="IPR027417">
    <property type="entry name" value="P-loop_NTPase"/>
</dbReference>
<evidence type="ECO:0000256" key="1">
    <source>
        <dbReference type="ARBA" id="ARBA00022448"/>
    </source>
</evidence>
<evidence type="ECO:0000256" key="6">
    <source>
        <dbReference type="ARBA" id="ARBA00022970"/>
    </source>
</evidence>
<organism evidence="9 10">
    <name type="scientific">Fannyhessea vaginae PB189-T1-4</name>
    <dbReference type="NCBI Taxonomy" id="866774"/>
    <lineage>
        <taxon>Bacteria</taxon>
        <taxon>Bacillati</taxon>
        <taxon>Actinomycetota</taxon>
        <taxon>Coriobacteriia</taxon>
        <taxon>Coriobacteriales</taxon>
        <taxon>Atopobiaceae</taxon>
        <taxon>Fannyhessea</taxon>
    </lineage>
</organism>
<dbReference type="SUPFAM" id="SSF52540">
    <property type="entry name" value="P-loop containing nucleoside triphosphate hydrolases"/>
    <property type="match status" value="1"/>
</dbReference>
<keyword evidence="5" id="KW-1278">Translocase</keyword>
<dbReference type="InterPro" id="IPR003439">
    <property type="entry name" value="ABC_transporter-like_ATP-bd"/>
</dbReference>
<dbReference type="InterPro" id="IPR018449">
    <property type="entry name" value="NIL_domain"/>
</dbReference>
<evidence type="ECO:0000256" key="5">
    <source>
        <dbReference type="ARBA" id="ARBA00022967"/>
    </source>
</evidence>
<proteinExistence type="predicted"/>
<dbReference type="Proteomes" id="UP000004431">
    <property type="component" value="Unassembled WGS sequence"/>
</dbReference>
<dbReference type="SMART" id="SM00382">
    <property type="entry name" value="AAA"/>
    <property type="match status" value="1"/>
</dbReference>
<dbReference type="GO" id="GO:0005524">
    <property type="term" value="F:ATP binding"/>
    <property type="evidence" value="ECO:0007669"/>
    <property type="project" value="UniProtKB-KW"/>
</dbReference>
<dbReference type="PANTHER" id="PTHR43166:SF30">
    <property type="entry name" value="METHIONINE IMPORT ATP-BINDING PROTEIN METN"/>
    <property type="match status" value="1"/>
</dbReference>
<dbReference type="Gene3D" id="3.30.70.260">
    <property type="match status" value="1"/>
</dbReference>
<dbReference type="Pfam" id="PF09383">
    <property type="entry name" value="NIL"/>
    <property type="match status" value="1"/>
</dbReference>
<name>A0ABP2J595_9ACTN</name>